<organism evidence="2 3">
    <name type="scientific">Pleurodeles waltl</name>
    <name type="common">Iberian ribbed newt</name>
    <dbReference type="NCBI Taxonomy" id="8319"/>
    <lineage>
        <taxon>Eukaryota</taxon>
        <taxon>Metazoa</taxon>
        <taxon>Chordata</taxon>
        <taxon>Craniata</taxon>
        <taxon>Vertebrata</taxon>
        <taxon>Euteleostomi</taxon>
        <taxon>Amphibia</taxon>
        <taxon>Batrachia</taxon>
        <taxon>Caudata</taxon>
        <taxon>Salamandroidea</taxon>
        <taxon>Salamandridae</taxon>
        <taxon>Pleurodelinae</taxon>
        <taxon>Pleurodeles</taxon>
    </lineage>
</organism>
<dbReference type="AlphaFoldDB" id="A0AAV7VZT0"/>
<feature type="compositionally biased region" description="Low complexity" evidence="1">
    <location>
        <begin position="36"/>
        <end position="56"/>
    </location>
</feature>
<feature type="compositionally biased region" description="Gly residues" evidence="1">
    <location>
        <begin position="92"/>
        <end position="103"/>
    </location>
</feature>
<dbReference type="Proteomes" id="UP001066276">
    <property type="component" value="Chromosome 1_2"/>
</dbReference>
<gene>
    <name evidence="2" type="ORF">NDU88_002592</name>
</gene>
<feature type="compositionally biased region" description="Polar residues" evidence="1">
    <location>
        <begin position="111"/>
        <end position="127"/>
    </location>
</feature>
<feature type="region of interest" description="Disordered" evidence="1">
    <location>
        <begin position="1"/>
        <end position="134"/>
    </location>
</feature>
<accession>A0AAV7VZT0</accession>
<keyword evidence="3" id="KW-1185">Reference proteome</keyword>
<evidence type="ECO:0000313" key="3">
    <source>
        <dbReference type="Proteomes" id="UP001066276"/>
    </source>
</evidence>
<dbReference type="EMBL" id="JANPWB010000002">
    <property type="protein sequence ID" value="KAJ1207200.1"/>
    <property type="molecule type" value="Genomic_DNA"/>
</dbReference>
<sequence length="148" mass="15471">MVATRPSGTCHVEQVEPAGFTREYGRIGPSASGRTRPPGAWSRSRGSSASSPLSAPASPPRETGQIPARREPVRVPRRSCLGTKGAYCVGPGRKGPGSTGLGGRTQDRSQPRGTRNATVGSSQNSAGISGRSYGVSHEQWCGRLLEDI</sequence>
<comment type="caution">
    <text evidence="2">The sequence shown here is derived from an EMBL/GenBank/DDBJ whole genome shotgun (WGS) entry which is preliminary data.</text>
</comment>
<evidence type="ECO:0000256" key="1">
    <source>
        <dbReference type="SAM" id="MobiDB-lite"/>
    </source>
</evidence>
<reference evidence="2" key="1">
    <citation type="journal article" date="2022" name="bioRxiv">
        <title>Sequencing and chromosome-scale assembly of the giantPleurodeles waltlgenome.</title>
        <authorList>
            <person name="Brown T."/>
            <person name="Elewa A."/>
            <person name="Iarovenko S."/>
            <person name="Subramanian E."/>
            <person name="Araus A.J."/>
            <person name="Petzold A."/>
            <person name="Susuki M."/>
            <person name="Suzuki K.-i.T."/>
            <person name="Hayashi T."/>
            <person name="Toyoda A."/>
            <person name="Oliveira C."/>
            <person name="Osipova E."/>
            <person name="Leigh N.D."/>
            <person name="Simon A."/>
            <person name="Yun M.H."/>
        </authorList>
    </citation>
    <scope>NUCLEOTIDE SEQUENCE</scope>
    <source>
        <strain evidence="2">20211129_DDA</strain>
        <tissue evidence="2">Liver</tissue>
    </source>
</reference>
<name>A0AAV7VZT0_PLEWA</name>
<evidence type="ECO:0000313" key="2">
    <source>
        <dbReference type="EMBL" id="KAJ1207200.1"/>
    </source>
</evidence>
<protein>
    <submittedName>
        <fullName evidence="2">Uncharacterized protein</fullName>
    </submittedName>
</protein>
<proteinExistence type="predicted"/>